<dbReference type="Proteomes" id="UP000565724">
    <property type="component" value="Unassembled WGS sequence"/>
</dbReference>
<name>A0A7Y6A3Y8_9CELL</name>
<evidence type="ECO:0000313" key="1">
    <source>
        <dbReference type="EMBL" id="NUU19276.1"/>
    </source>
</evidence>
<dbReference type="EMBL" id="JABMCI010000070">
    <property type="protein sequence ID" value="NUU19276.1"/>
    <property type="molecule type" value="Genomic_DNA"/>
</dbReference>
<protein>
    <submittedName>
        <fullName evidence="1">Uncharacterized protein</fullName>
    </submittedName>
</protein>
<organism evidence="1 2">
    <name type="scientific">Cellulomonas humilata</name>
    <dbReference type="NCBI Taxonomy" id="144055"/>
    <lineage>
        <taxon>Bacteria</taxon>
        <taxon>Bacillati</taxon>
        <taxon>Actinomycetota</taxon>
        <taxon>Actinomycetes</taxon>
        <taxon>Micrococcales</taxon>
        <taxon>Cellulomonadaceae</taxon>
        <taxon>Cellulomonas</taxon>
    </lineage>
</organism>
<gene>
    <name evidence="1" type="ORF">HP550_18660</name>
</gene>
<proteinExistence type="predicted"/>
<reference evidence="1 2" key="1">
    <citation type="submission" date="2020-05" db="EMBL/GenBank/DDBJ databases">
        <title>Genome Sequencing of Type Strains.</title>
        <authorList>
            <person name="Lemaire J.F."/>
            <person name="Inderbitzin P."/>
            <person name="Gregorio O.A."/>
            <person name="Collins S.B."/>
            <person name="Wespe N."/>
            <person name="Knight-Connoni V."/>
        </authorList>
    </citation>
    <scope>NUCLEOTIDE SEQUENCE [LARGE SCALE GENOMIC DNA]</scope>
    <source>
        <strain evidence="1 2">ATCC 25174</strain>
    </source>
</reference>
<dbReference type="AlphaFoldDB" id="A0A7Y6A3Y8"/>
<accession>A0A7Y6A3Y8</accession>
<evidence type="ECO:0000313" key="2">
    <source>
        <dbReference type="Proteomes" id="UP000565724"/>
    </source>
</evidence>
<dbReference type="RefSeq" id="WP_175349174.1">
    <property type="nucleotide sequence ID" value="NZ_JABMCI010000070.1"/>
</dbReference>
<keyword evidence="2" id="KW-1185">Reference proteome</keyword>
<comment type="caution">
    <text evidence="1">The sequence shown here is derived from an EMBL/GenBank/DDBJ whole genome shotgun (WGS) entry which is preliminary data.</text>
</comment>
<sequence>MHRDAGLPLVLRALDDVEGATRALRGAAQTEWSSDAADRFRIALDEATVCVAQVRTVIEQTVQPVAASDVEAQSLAPAWYR</sequence>